<sequence>MTASSPYKVQSQWSLLPAEVILEVLSDLDFDFQTLQNLRLVDRRLNGILKTFERSLAKQIASKQFRHILPRFPDLAPPSRTLSFELLAHVNSRHSAVSKLKSQAFKYIGAPCRCFCRVGWESMFEAGTLLFYQLYDRKDYDSKVAFIKSLPDISLAAMFAMLFQCVIAASIGGVGLIHQDNQPDDPMARSDVHLVFEDLVLQFGPQFAIDILDGDHEAAETLESQWINLESAQLHNLDGETPRQSLISVLKRTFADQAGCLICEVAGKMFAMAKSRKSHDIVGLLAVDVPSKHKCC</sequence>
<keyword evidence="1" id="KW-1133">Transmembrane helix</keyword>
<accession>A0A6A5YA65</accession>
<gene>
    <name evidence="2" type="ORF">K490DRAFT_55378</name>
</gene>
<keyword evidence="3" id="KW-1185">Reference proteome</keyword>
<dbReference type="AlphaFoldDB" id="A0A6A5YA65"/>
<feature type="transmembrane region" description="Helical" evidence="1">
    <location>
        <begin position="153"/>
        <end position="177"/>
    </location>
</feature>
<evidence type="ECO:0000313" key="2">
    <source>
        <dbReference type="EMBL" id="KAF2088745.1"/>
    </source>
</evidence>
<reference evidence="2" key="1">
    <citation type="journal article" date="2020" name="Stud. Mycol.">
        <title>101 Dothideomycetes genomes: a test case for predicting lifestyles and emergence of pathogens.</title>
        <authorList>
            <person name="Haridas S."/>
            <person name="Albert R."/>
            <person name="Binder M."/>
            <person name="Bloem J."/>
            <person name="Labutti K."/>
            <person name="Salamov A."/>
            <person name="Andreopoulos B."/>
            <person name="Baker S."/>
            <person name="Barry K."/>
            <person name="Bills G."/>
            <person name="Bluhm B."/>
            <person name="Cannon C."/>
            <person name="Castanera R."/>
            <person name="Culley D."/>
            <person name="Daum C."/>
            <person name="Ezra D."/>
            <person name="Gonzalez J."/>
            <person name="Henrissat B."/>
            <person name="Kuo A."/>
            <person name="Liang C."/>
            <person name="Lipzen A."/>
            <person name="Lutzoni F."/>
            <person name="Magnuson J."/>
            <person name="Mondo S."/>
            <person name="Nolan M."/>
            <person name="Ohm R."/>
            <person name="Pangilinan J."/>
            <person name="Park H.-J."/>
            <person name="Ramirez L."/>
            <person name="Alfaro M."/>
            <person name="Sun H."/>
            <person name="Tritt A."/>
            <person name="Yoshinaga Y."/>
            <person name="Zwiers L.-H."/>
            <person name="Turgeon B."/>
            <person name="Goodwin S."/>
            <person name="Spatafora J."/>
            <person name="Crous P."/>
            <person name="Grigoriev I."/>
        </authorList>
    </citation>
    <scope>NUCLEOTIDE SEQUENCE</scope>
    <source>
        <strain evidence="2">CBS 121410</strain>
    </source>
</reference>
<dbReference type="Proteomes" id="UP000799776">
    <property type="component" value="Unassembled WGS sequence"/>
</dbReference>
<protein>
    <recommendedName>
        <fullName evidence="4">F-box domain-containing protein</fullName>
    </recommendedName>
</protein>
<evidence type="ECO:0000313" key="3">
    <source>
        <dbReference type="Proteomes" id="UP000799776"/>
    </source>
</evidence>
<dbReference type="OrthoDB" id="5372859at2759"/>
<name>A0A6A5YA65_9PEZI</name>
<proteinExistence type="predicted"/>
<keyword evidence="1" id="KW-0812">Transmembrane</keyword>
<evidence type="ECO:0008006" key="4">
    <source>
        <dbReference type="Google" id="ProtNLM"/>
    </source>
</evidence>
<evidence type="ECO:0000256" key="1">
    <source>
        <dbReference type="SAM" id="Phobius"/>
    </source>
</evidence>
<keyword evidence="1" id="KW-0472">Membrane</keyword>
<dbReference type="InterPro" id="IPR036047">
    <property type="entry name" value="F-box-like_dom_sf"/>
</dbReference>
<dbReference type="SUPFAM" id="SSF81383">
    <property type="entry name" value="F-box domain"/>
    <property type="match status" value="1"/>
</dbReference>
<dbReference type="EMBL" id="ML978715">
    <property type="protein sequence ID" value="KAF2088745.1"/>
    <property type="molecule type" value="Genomic_DNA"/>
</dbReference>
<organism evidence="2 3">
    <name type="scientific">Saccharata proteae CBS 121410</name>
    <dbReference type="NCBI Taxonomy" id="1314787"/>
    <lineage>
        <taxon>Eukaryota</taxon>
        <taxon>Fungi</taxon>
        <taxon>Dikarya</taxon>
        <taxon>Ascomycota</taxon>
        <taxon>Pezizomycotina</taxon>
        <taxon>Dothideomycetes</taxon>
        <taxon>Dothideomycetes incertae sedis</taxon>
        <taxon>Botryosphaeriales</taxon>
        <taxon>Saccharataceae</taxon>
        <taxon>Saccharata</taxon>
    </lineage>
</organism>